<proteinExistence type="predicted"/>
<dbReference type="RefSeq" id="WP_110457444.1">
    <property type="nucleotide sequence ID" value="NZ_BPFB01000058.1"/>
</dbReference>
<feature type="transmembrane region" description="Helical" evidence="1">
    <location>
        <begin position="220"/>
        <end position="243"/>
    </location>
</feature>
<keyword evidence="1" id="KW-1133">Transmembrane helix</keyword>
<feature type="transmembrane region" description="Helical" evidence="1">
    <location>
        <begin position="6"/>
        <end position="23"/>
    </location>
</feature>
<keyword evidence="1" id="KW-0472">Membrane</keyword>
<dbReference type="PANTHER" id="PTHR40400">
    <property type="entry name" value="SLR1512 PROTEIN"/>
    <property type="match status" value="1"/>
</dbReference>
<feature type="transmembrane region" description="Helical" evidence="1">
    <location>
        <begin position="62"/>
        <end position="82"/>
    </location>
</feature>
<feature type="transmembrane region" description="Helical" evidence="1">
    <location>
        <begin position="94"/>
        <end position="111"/>
    </location>
</feature>
<keyword evidence="1" id="KW-0812">Transmembrane</keyword>
<accession>A0ABQ4NSP0</accession>
<feature type="transmembrane region" description="Helical" evidence="1">
    <location>
        <begin position="123"/>
        <end position="142"/>
    </location>
</feature>
<dbReference type="PANTHER" id="PTHR40400:SF1">
    <property type="entry name" value="SLR1512 PROTEIN"/>
    <property type="match status" value="1"/>
</dbReference>
<dbReference type="EMBL" id="BPFB01000058">
    <property type="protein sequence ID" value="GIU02196.1"/>
    <property type="molecule type" value="Genomic_DNA"/>
</dbReference>
<keyword evidence="3" id="KW-1185">Reference proteome</keyword>
<feature type="transmembrane region" description="Helical" evidence="1">
    <location>
        <begin position="30"/>
        <end position="50"/>
    </location>
</feature>
<dbReference type="Pfam" id="PF05982">
    <property type="entry name" value="Sbt_1"/>
    <property type="match status" value="1"/>
</dbReference>
<feature type="transmembrane region" description="Helical" evidence="1">
    <location>
        <begin position="154"/>
        <end position="176"/>
    </location>
</feature>
<organism evidence="2 3">
    <name type="scientific">Shewanella algidipiscicola</name>
    <dbReference type="NCBI Taxonomy" id="614070"/>
    <lineage>
        <taxon>Bacteria</taxon>
        <taxon>Pseudomonadati</taxon>
        <taxon>Pseudomonadota</taxon>
        <taxon>Gammaproteobacteria</taxon>
        <taxon>Alteromonadales</taxon>
        <taxon>Shewanellaceae</taxon>
        <taxon>Shewanella</taxon>
    </lineage>
</organism>
<dbReference type="Proteomes" id="UP000761574">
    <property type="component" value="Unassembled WGS sequence"/>
</dbReference>
<evidence type="ECO:0000313" key="2">
    <source>
        <dbReference type="EMBL" id="GIU02196.1"/>
    </source>
</evidence>
<name>A0ABQ4NSP0_9GAMM</name>
<evidence type="ECO:0000313" key="3">
    <source>
        <dbReference type="Proteomes" id="UP000761574"/>
    </source>
</evidence>
<dbReference type="InterPro" id="IPR010293">
    <property type="entry name" value="Sbt_1"/>
</dbReference>
<gene>
    <name evidence="2" type="ORF">TUM4630_33050</name>
</gene>
<sequence>MQLDITIAFFILGALATLLKSNVQFPKALYQALTLFLLIAIGLKGGVALAKYGSSALLPQSMWVIAMGLILPLIAFPILRFIGQLNRADSASIAAHYGSVSIGTYAVAVAFLESQHISYEAYFPLFVVLLEIPAIAVGIALAQEKGQQVKWRVLLHEVFCNQSLILLVGALVMGYWGADRIGSITPLFFDLFHGVLALFLLEMGMMAASRIQALKQMGSFILAFGVAMPLIGGFIGCLLGLYLGLSNGGAILLATLGASASYIAVPAAMRVAIPRADHSLSVTYSLAITFPFNVLVGIPTYALFTHWLTT</sequence>
<feature type="transmembrane region" description="Helical" evidence="1">
    <location>
        <begin position="249"/>
        <end position="269"/>
    </location>
</feature>
<evidence type="ECO:0000256" key="1">
    <source>
        <dbReference type="SAM" id="Phobius"/>
    </source>
</evidence>
<feature type="transmembrane region" description="Helical" evidence="1">
    <location>
        <begin position="188"/>
        <end position="208"/>
    </location>
</feature>
<reference evidence="2 3" key="1">
    <citation type="submission" date="2021-05" db="EMBL/GenBank/DDBJ databases">
        <title>Molecular characterization for Shewanella algae harboring chromosomal blaOXA-55-like strains isolated from clinical and environment sample.</title>
        <authorList>
            <person name="Ohama Y."/>
            <person name="Aoki K."/>
            <person name="Harada S."/>
            <person name="Moriya K."/>
            <person name="Ishii Y."/>
            <person name="Tateda K."/>
        </authorList>
    </citation>
    <scope>NUCLEOTIDE SEQUENCE [LARGE SCALE GENOMIC DNA]</scope>
    <source>
        <strain evidence="2 3">LMG 23746</strain>
    </source>
</reference>
<protein>
    <submittedName>
        <fullName evidence="2">Sodium-dependent bicarbonate transport family permease</fullName>
    </submittedName>
</protein>
<feature type="transmembrane region" description="Helical" evidence="1">
    <location>
        <begin position="281"/>
        <end position="304"/>
    </location>
</feature>
<comment type="caution">
    <text evidence="2">The sequence shown here is derived from an EMBL/GenBank/DDBJ whole genome shotgun (WGS) entry which is preliminary data.</text>
</comment>